<evidence type="ECO:0000256" key="2">
    <source>
        <dbReference type="ARBA" id="ARBA00023242"/>
    </source>
</evidence>
<dbReference type="InterPro" id="IPR021858">
    <property type="entry name" value="Fun_TF"/>
</dbReference>
<accession>A0A7U2I7J2</accession>
<proteinExistence type="predicted"/>
<dbReference type="Proteomes" id="UP000663193">
    <property type="component" value="Chromosome 18"/>
</dbReference>
<dbReference type="SUPFAM" id="SSF57701">
    <property type="entry name" value="Zn2/Cys6 DNA-binding domain"/>
    <property type="match status" value="1"/>
</dbReference>
<dbReference type="InterPro" id="IPR001138">
    <property type="entry name" value="Zn2Cys6_DnaBD"/>
</dbReference>
<dbReference type="Gene3D" id="4.10.240.10">
    <property type="entry name" value="Zn(2)-C6 fungal-type DNA-binding domain"/>
    <property type="match status" value="1"/>
</dbReference>
<evidence type="ECO:0000313" key="4">
    <source>
        <dbReference type="EMBL" id="QRD05030.1"/>
    </source>
</evidence>
<dbReference type="OrthoDB" id="1919336at2759"/>
<dbReference type="GO" id="GO:0008270">
    <property type="term" value="F:zinc ion binding"/>
    <property type="evidence" value="ECO:0007669"/>
    <property type="project" value="InterPro"/>
</dbReference>
<dbReference type="GO" id="GO:0000981">
    <property type="term" value="F:DNA-binding transcription factor activity, RNA polymerase II-specific"/>
    <property type="evidence" value="ECO:0007669"/>
    <property type="project" value="InterPro"/>
</dbReference>
<reference evidence="5" key="1">
    <citation type="journal article" date="2021" name="BMC Genomics">
        <title>Chromosome-level genome assembly and manually-curated proteome of model necrotroph Parastagonospora nodorum Sn15 reveals a genome-wide trove of candidate effector homologs, and redundancy of virulence-related functions within an accessory chromosome.</title>
        <authorList>
            <person name="Bertazzoni S."/>
            <person name="Jones D.A.B."/>
            <person name="Phan H.T."/>
            <person name="Tan K.-C."/>
            <person name="Hane J.K."/>
        </authorList>
    </citation>
    <scope>NUCLEOTIDE SEQUENCE [LARGE SCALE GENOMIC DNA]</scope>
    <source>
        <strain evidence="5">SN15 / ATCC MYA-4574 / FGSC 10173)</strain>
    </source>
</reference>
<keyword evidence="2" id="KW-0539">Nucleus</keyword>
<dbReference type="SMART" id="SM00066">
    <property type="entry name" value="GAL4"/>
    <property type="match status" value="1"/>
</dbReference>
<evidence type="ECO:0000256" key="1">
    <source>
        <dbReference type="ARBA" id="ARBA00004123"/>
    </source>
</evidence>
<dbReference type="PROSITE" id="PS50048">
    <property type="entry name" value="ZN2_CY6_FUNGAL_2"/>
    <property type="match status" value="1"/>
</dbReference>
<gene>
    <name evidence="4" type="ORF">JI435_109520</name>
</gene>
<dbReference type="Pfam" id="PF00172">
    <property type="entry name" value="Zn_clus"/>
    <property type="match status" value="1"/>
</dbReference>
<evidence type="ECO:0000313" key="5">
    <source>
        <dbReference type="Proteomes" id="UP000663193"/>
    </source>
</evidence>
<organism evidence="4 5">
    <name type="scientific">Phaeosphaeria nodorum (strain SN15 / ATCC MYA-4574 / FGSC 10173)</name>
    <name type="common">Glume blotch fungus</name>
    <name type="synonym">Parastagonospora nodorum</name>
    <dbReference type="NCBI Taxonomy" id="321614"/>
    <lineage>
        <taxon>Eukaryota</taxon>
        <taxon>Fungi</taxon>
        <taxon>Dikarya</taxon>
        <taxon>Ascomycota</taxon>
        <taxon>Pezizomycotina</taxon>
        <taxon>Dothideomycetes</taxon>
        <taxon>Pleosporomycetidae</taxon>
        <taxon>Pleosporales</taxon>
        <taxon>Pleosporineae</taxon>
        <taxon>Phaeosphaeriaceae</taxon>
        <taxon>Parastagonospora</taxon>
    </lineage>
</organism>
<dbReference type="AlphaFoldDB" id="A0A7U2I7J2"/>
<dbReference type="EMBL" id="CP069040">
    <property type="protein sequence ID" value="QRD05030.1"/>
    <property type="molecule type" value="Genomic_DNA"/>
</dbReference>
<dbReference type="PANTHER" id="PTHR37534:SF7">
    <property type="entry name" value="TRANSCRIPTIONAL ACTIVATOR PROTEIN UGA3"/>
    <property type="match status" value="1"/>
</dbReference>
<evidence type="ECO:0000259" key="3">
    <source>
        <dbReference type="PROSITE" id="PS50048"/>
    </source>
</evidence>
<feature type="domain" description="Zn(2)-C6 fungal-type" evidence="3">
    <location>
        <begin position="15"/>
        <end position="45"/>
    </location>
</feature>
<dbReference type="GO" id="GO:0005634">
    <property type="term" value="C:nucleus"/>
    <property type="evidence" value="ECO:0007669"/>
    <property type="project" value="UniProtKB-SubCell"/>
</dbReference>
<protein>
    <recommendedName>
        <fullName evidence="3">Zn(2)-C6 fungal-type domain-containing protein</fullName>
    </recommendedName>
</protein>
<dbReference type="CDD" id="cd00067">
    <property type="entry name" value="GAL4"/>
    <property type="match status" value="1"/>
</dbReference>
<dbReference type="Pfam" id="PF11951">
    <property type="entry name" value="Fungal_trans_2"/>
    <property type="match status" value="1"/>
</dbReference>
<name>A0A7U2I7J2_PHANO</name>
<keyword evidence="5" id="KW-1185">Reference proteome</keyword>
<dbReference type="InterPro" id="IPR036864">
    <property type="entry name" value="Zn2-C6_fun-type_DNA-bd_sf"/>
</dbReference>
<comment type="subcellular location">
    <subcellularLocation>
        <location evidence="1">Nucleus</location>
    </subcellularLocation>
</comment>
<sequence>MSGSAHRQRLRGKTGCISCRNRRKKCDERRPNCVRCAISGRKCEWLGETQLVDRRYASHPKSRYSSTDSVALVCLRSENAAHKKLTLDLEVMISRHFIEKYYHFLLLPNCHRAFHDGWIQEIQELMVMDESLRYSVLANAASHIHNVDTNPAMQSISLHYYSKSIRRLADVLSLATNRYLASYNGFLMSVMLLYLHGCAGKSTYPDIPPHLYAAMRVLRLRLFEAPNHTLQPFDHLALESVLYQSFLTTTVLWSDQHPQTEFDLLFWRKAEHFLKQNTMFPEQPDSLNSPVLGVPVALFRLAIQAKQAYQLPGSCSSSELAQLRAEIEDWEAFVLGNGPVGVSNDINAFHRQQLYYDGATHLYVLIISLLLEQANAKSAPADQQDLQNARLPQALPKSTWQIQKALEVLHTFELDDDWSSCYIGTWPVYTMGFFLSEVKDIGLIRGEMDRRWRITNNMQIPRFRGDLEAAWLARGRSQDPHQMEV</sequence>
<dbReference type="PROSITE" id="PS00463">
    <property type="entry name" value="ZN2_CY6_FUNGAL_1"/>
    <property type="match status" value="1"/>
</dbReference>
<dbReference type="PANTHER" id="PTHR37534">
    <property type="entry name" value="TRANSCRIPTIONAL ACTIVATOR PROTEIN UGA3"/>
    <property type="match status" value="1"/>
</dbReference>
<dbReference type="VEuPathDB" id="FungiDB:JI435_109520"/>